<evidence type="ECO:0000313" key="3">
    <source>
        <dbReference type="Proteomes" id="UP000443582"/>
    </source>
</evidence>
<comment type="caution">
    <text evidence="2">The sequence shown here is derived from an EMBL/GenBank/DDBJ whole genome shotgun (WGS) entry which is preliminary data.</text>
</comment>
<feature type="chain" id="PRO_5046052706" description="EF-hand domain-containing protein" evidence="1">
    <location>
        <begin position="18"/>
        <end position="472"/>
    </location>
</feature>
<dbReference type="RefSeq" id="WP_115363650.1">
    <property type="nucleotide sequence ID" value="NZ_QDKL01000003.1"/>
</dbReference>
<feature type="signal peptide" evidence="1">
    <location>
        <begin position="1"/>
        <end position="17"/>
    </location>
</feature>
<dbReference type="Proteomes" id="UP000443582">
    <property type="component" value="Unassembled WGS sequence"/>
</dbReference>
<evidence type="ECO:0000256" key="1">
    <source>
        <dbReference type="SAM" id="SignalP"/>
    </source>
</evidence>
<keyword evidence="1" id="KW-0732">Signal</keyword>
<dbReference type="EMBL" id="QDKL01000003">
    <property type="protein sequence ID" value="RZF21137.1"/>
    <property type="molecule type" value="Genomic_DNA"/>
</dbReference>
<dbReference type="PANTHER" id="PTHR39431:SF1">
    <property type="entry name" value="FRPA_C-RELATED PROTEIN"/>
    <property type="match status" value="1"/>
</dbReference>
<keyword evidence="3" id="KW-1185">Reference proteome</keyword>
<reference evidence="3" key="1">
    <citation type="journal article" date="2019" name="Int. J. Syst. Evol. Microbiol.">
        <title>Halobacteriovorax valvorus sp. nov., a novel prokaryotic predator isolated from coastal seawater of China.</title>
        <authorList>
            <person name="Chen M.-X."/>
        </authorList>
    </citation>
    <scope>NUCLEOTIDE SEQUENCE [LARGE SCALE GENOMIC DNA]</scope>
    <source>
        <strain evidence="3">BL9</strain>
    </source>
</reference>
<organism evidence="2 3">
    <name type="scientific">Halobacteriovorax vibrionivorans</name>
    <dbReference type="NCBI Taxonomy" id="2152716"/>
    <lineage>
        <taxon>Bacteria</taxon>
        <taxon>Pseudomonadati</taxon>
        <taxon>Bdellovibrionota</taxon>
        <taxon>Bacteriovoracia</taxon>
        <taxon>Bacteriovoracales</taxon>
        <taxon>Halobacteriovoraceae</taxon>
        <taxon>Halobacteriovorax</taxon>
    </lineage>
</organism>
<sequence length="472" mass="52425">MLVLIFLTIFSSHQVFAQGISVIPNNTALGVRLNQVGNVIKKNSCDQFRSKHLNITLTPTCYGANLRHAKSTIDPRGGDIRMNVKLSNGGQHFESNTVFSPQVTWPNTYGQSCTWNAESNDVNCLIKSGNSSRDVKYKCAYKRAKFFLNDALDCRRQGDPLAQAALNSNIKCKFFYNWKGTGYAAKSSYTKKPGLANCGIRGKEAMDVSTEIVSGAQEDTESEIHEGEVNVSIAQLSIPKRVGARDLSTGRVIFSGSSSDVRVEFFQHNEKEDKWVKLDYKGSIGLNDFEDCLNVKAAFLGRNQFCGSYYSPLMLFFDANLPDFLGRSSFPLINDVPVVNWVEPNSKGYFLAIDRNGDGKINSALELFGDQNTYENGFRALAKYDSNNDGVIDINDEVYSNLILWNDLNGNGISESSEMTTLPKKGVTSINLEYKRGHIAFEGRAEAREKSTFTTEDGRIGSVYDIWFSPAI</sequence>
<dbReference type="InterPro" id="IPR011992">
    <property type="entry name" value="EF-hand-dom_pair"/>
</dbReference>
<protein>
    <recommendedName>
        <fullName evidence="4">EF-hand domain-containing protein</fullName>
    </recommendedName>
</protein>
<dbReference type="PANTHER" id="PTHR39431">
    <property type="entry name" value="FRPA/C-RELATED PROTEIN"/>
    <property type="match status" value="1"/>
</dbReference>
<accession>A0ABY0IDU8</accession>
<proteinExistence type="predicted"/>
<evidence type="ECO:0000313" key="2">
    <source>
        <dbReference type="EMBL" id="RZF21137.1"/>
    </source>
</evidence>
<evidence type="ECO:0008006" key="4">
    <source>
        <dbReference type="Google" id="ProtNLM"/>
    </source>
</evidence>
<dbReference type="SUPFAM" id="SSF47473">
    <property type="entry name" value="EF-hand"/>
    <property type="match status" value="1"/>
</dbReference>
<name>A0ABY0IDU8_9BACT</name>
<gene>
    <name evidence="2" type="ORF">DAY19_14250</name>
</gene>